<reference evidence="7" key="1">
    <citation type="submission" date="2020-04" db="EMBL/GenBank/DDBJ databases">
        <title>A desert anoxygenic phototrophic bacterium fixes CO2 using RubisCO under aerobic conditions.</title>
        <authorList>
            <person name="Tang K."/>
        </authorList>
    </citation>
    <scope>NUCLEOTIDE SEQUENCE [LARGE SCALE GENOMIC DNA]</scope>
    <source>
        <strain evidence="7">MIMtkB3</strain>
    </source>
</reference>
<evidence type="ECO:0000313" key="8">
    <source>
        <dbReference type="Proteomes" id="UP000501891"/>
    </source>
</evidence>
<dbReference type="SUPFAM" id="SSF56059">
    <property type="entry name" value="Glutathione synthetase ATP-binding domain-like"/>
    <property type="match status" value="1"/>
</dbReference>
<keyword evidence="1" id="KW-0436">Ligase</keyword>
<evidence type="ECO:0000256" key="4">
    <source>
        <dbReference type="ARBA" id="ARBA00022840"/>
    </source>
</evidence>
<evidence type="ECO:0000256" key="5">
    <source>
        <dbReference type="ARBA" id="ARBA00022842"/>
    </source>
</evidence>
<keyword evidence="4" id="KW-0067">ATP-binding</keyword>
<dbReference type="Gene3D" id="3.30.1490.330">
    <property type="match status" value="1"/>
</dbReference>
<accession>A0A858R323</accession>
<evidence type="ECO:0000256" key="3">
    <source>
        <dbReference type="ARBA" id="ARBA00022741"/>
    </source>
</evidence>
<evidence type="ECO:0000313" key="7">
    <source>
        <dbReference type="EMBL" id="QJE71795.1"/>
    </source>
</evidence>
<dbReference type="Proteomes" id="UP000501891">
    <property type="component" value="Chromosome"/>
</dbReference>
<dbReference type="GO" id="GO:0016874">
    <property type="term" value="F:ligase activity"/>
    <property type="evidence" value="ECO:0007669"/>
    <property type="project" value="UniProtKB-KW"/>
</dbReference>
<dbReference type="GO" id="GO:0046872">
    <property type="term" value="F:metal ion binding"/>
    <property type="evidence" value="ECO:0007669"/>
    <property type="project" value="UniProtKB-KW"/>
</dbReference>
<dbReference type="InterPro" id="IPR005494">
    <property type="entry name" value="GSPS_pre-ATP-grasp-like_dom"/>
</dbReference>
<keyword evidence="8" id="KW-1185">Reference proteome</keyword>
<dbReference type="Pfam" id="PF03738">
    <property type="entry name" value="GSP_synth"/>
    <property type="match status" value="1"/>
</dbReference>
<organism evidence="7 8">
    <name type="scientific">Aerophototrophica crusticola</name>
    <dbReference type="NCBI Taxonomy" id="1709002"/>
    <lineage>
        <taxon>Bacteria</taxon>
        <taxon>Pseudomonadati</taxon>
        <taxon>Pseudomonadota</taxon>
        <taxon>Alphaproteobacteria</taxon>
        <taxon>Rhodospirillales</taxon>
        <taxon>Rhodospirillaceae</taxon>
        <taxon>Aerophototrophica</taxon>
    </lineage>
</organism>
<evidence type="ECO:0000259" key="6">
    <source>
        <dbReference type="Pfam" id="PF03738"/>
    </source>
</evidence>
<dbReference type="KEGG" id="acru:HHL28_00505"/>
<feature type="domain" description="Glutathionylspermidine synthase pre-ATP-grasp-like" evidence="6">
    <location>
        <begin position="12"/>
        <end position="436"/>
    </location>
</feature>
<dbReference type="AlphaFoldDB" id="A0A858R323"/>
<keyword evidence="5" id="KW-0460">Magnesium</keyword>
<sequence length="438" mass="48872">MQRISTRPRPDWRAKMEALGFDFHTIPTEEDPSGVYWDESAHWLLTEAEVDQLDDACVELHKMCLSACQRIVSERLYPLLGIHPDVARVIEQSWEKRDDPSQFSLYGRFDLAYGGPGHGDGMPKLLEYNADTPTGLYEASVAQWAWLEDVFPDGDQFNSIHEGLVERWKRLLQADRTLADDPSRRGWGDKQGRLHLTCAMPHAEDEGTLRYIQDTATEAGLATKAIALADIGWTEETGGGWPPGAVAKPGWFSDLEEQEITSLFKLTPWEWLVTDPFGANLLKTVQGNRIRVIEPVWKMLLSNKGLLAVLWEMYPHHPYLAEAHFDRRAFAPGAKVVAKPLLGREGANISVAMLGEGGTIQGRPALETAGPYGEEGYVYQAWTPVVSATGPDAKGVTRTHHAVVGAWMVGDECRGIGIREDSTEITKNTSRFVPHRFE</sequence>
<proteinExistence type="predicted"/>
<keyword evidence="2" id="KW-0479">Metal-binding</keyword>
<dbReference type="SUPFAM" id="SSF52440">
    <property type="entry name" value="PreATP-grasp domain"/>
    <property type="match status" value="1"/>
</dbReference>
<dbReference type="EMBL" id="CP051775">
    <property type="protein sequence ID" value="QJE71795.1"/>
    <property type="molecule type" value="Genomic_DNA"/>
</dbReference>
<dbReference type="InterPro" id="IPR016185">
    <property type="entry name" value="PreATP-grasp_dom_sf"/>
</dbReference>
<evidence type="ECO:0000256" key="2">
    <source>
        <dbReference type="ARBA" id="ARBA00022723"/>
    </source>
</evidence>
<evidence type="ECO:0000256" key="1">
    <source>
        <dbReference type="ARBA" id="ARBA00022598"/>
    </source>
</evidence>
<gene>
    <name evidence="7" type="ORF">HHL28_00505</name>
</gene>
<keyword evidence="3" id="KW-0547">Nucleotide-binding</keyword>
<protein>
    <submittedName>
        <fullName evidence="7">Glutathionylspermidine synthase family protein</fullName>
    </submittedName>
</protein>
<name>A0A858R323_9PROT</name>
<dbReference type="GO" id="GO:0005524">
    <property type="term" value="F:ATP binding"/>
    <property type="evidence" value="ECO:0007669"/>
    <property type="project" value="UniProtKB-KW"/>
</dbReference>